<dbReference type="Proteomes" id="UP001620405">
    <property type="component" value="Unassembled WGS sequence"/>
</dbReference>
<reference evidence="1 2" key="1">
    <citation type="submission" date="2020-10" db="EMBL/GenBank/DDBJ databases">
        <title>Phylogeny of dyella-like bacteria.</title>
        <authorList>
            <person name="Fu J."/>
        </authorList>
    </citation>
    <scope>NUCLEOTIDE SEQUENCE [LARGE SCALE GENOMIC DNA]</scope>
    <source>
        <strain evidence="1 2">DHOB07</strain>
    </source>
</reference>
<name>A0ABW8IZV9_9GAMM</name>
<keyword evidence="2" id="KW-1185">Reference proteome</keyword>
<dbReference type="EMBL" id="JADIKG010000013">
    <property type="protein sequence ID" value="MFK2874890.1"/>
    <property type="molecule type" value="Genomic_DNA"/>
</dbReference>
<organism evidence="1 2">
    <name type="scientific">Dyella lipolytica</name>
    <dbReference type="NCBI Taxonomy" id="1867835"/>
    <lineage>
        <taxon>Bacteria</taxon>
        <taxon>Pseudomonadati</taxon>
        <taxon>Pseudomonadota</taxon>
        <taxon>Gammaproteobacteria</taxon>
        <taxon>Lysobacterales</taxon>
        <taxon>Rhodanobacteraceae</taxon>
        <taxon>Dyella</taxon>
    </lineage>
</organism>
<comment type="caution">
    <text evidence="1">The sequence shown here is derived from an EMBL/GenBank/DDBJ whole genome shotgun (WGS) entry which is preliminary data.</text>
</comment>
<accession>A0ABW8IZV9</accession>
<evidence type="ECO:0000313" key="2">
    <source>
        <dbReference type="Proteomes" id="UP001620405"/>
    </source>
</evidence>
<protein>
    <recommendedName>
        <fullName evidence="3">DUF4280 domain-containing protein</fullName>
    </recommendedName>
</protein>
<dbReference type="RefSeq" id="WP_284396289.1">
    <property type="nucleotide sequence ID" value="NZ_BSNQ01000003.1"/>
</dbReference>
<evidence type="ECO:0000313" key="1">
    <source>
        <dbReference type="EMBL" id="MFK2874890.1"/>
    </source>
</evidence>
<proteinExistence type="predicted"/>
<sequence length="105" mass="10740">MPGPLIQQGAIVLCMHGAPAMPTVPNPAVTLEGMPTCLLPIPWMVTGCPAAAALMPPCITATWTVGTTRVTSFGQPLLVQSGLSTCAPSGLPLLATMTQLRVTAM</sequence>
<evidence type="ECO:0008006" key="3">
    <source>
        <dbReference type="Google" id="ProtNLM"/>
    </source>
</evidence>
<gene>
    <name evidence="1" type="ORF">ISP13_15200</name>
</gene>